<evidence type="ECO:0000256" key="1">
    <source>
        <dbReference type="SAM" id="MobiDB-lite"/>
    </source>
</evidence>
<keyword evidence="3" id="KW-1185">Reference proteome</keyword>
<proteinExistence type="predicted"/>
<dbReference type="OrthoDB" id="5324651at2759"/>
<evidence type="ECO:0000313" key="2">
    <source>
        <dbReference type="EMBL" id="EPS45646.1"/>
    </source>
</evidence>
<accession>S8AXD1</accession>
<feature type="region of interest" description="Disordered" evidence="1">
    <location>
        <begin position="124"/>
        <end position="165"/>
    </location>
</feature>
<comment type="caution">
    <text evidence="2">The sequence shown here is derived from an EMBL/GenBank/DDBJ whole genome shotgun (WGS) entry which is preliminary data.</text>
</comment>
<sequence length="557" mass="63667">MTTTTTQDHKNPTEREAYIKFRGFFSNKGREKFRKRKTIEQALEEPEIKPTVEQFCTEYGLQPDILADTLRTLLTDRVFEDLSSAKIKFPEIFQQSLNELEEKERWESEAAKSEAAMIAEYSRERDQVHNFDPPPEIKLPINKKKRQRSSTFDPAPSVASHPNEIENLDDPVAKKVKAVLNDGMPQIPSTQDQKTAELSLEEVAKPKIPNIFPVYLPYHVQNFILTEAQAILEESCFYFVRKWLPKRAVTRQFEHPKNAELNMWIRLIRDKIKVNKIPSEAMDQSLLASIKLKKTLDVLESLRHTVVHRLDTHSKGIENMLQHSITFGRILKDHERVFQLEKLMDIANEHSLYLESMKFLLRSGLEKELMEIEKARRQLAERERQAISKMLDDDRKASLEIKLSPYSIWETLGITNARMYGKDYVTEFQDEAHGDEPNSADYASSDVEYESLDAIDEVSEGSPEPATRKPEFKPSVKPTSLPSEAVLLGSTVSLRPVAKKIRSNSGSASGAKDRFSVSRTILGIYVDDAEASVTPKLDKEADAIMSDANEVARKEMV</sequence>
<gene>
    <name evidence="2" type="ORF">H072_351</name>
</gene>
<protein>
    <submittedName>
        <fullName evidence="2">Uncharacterized protein</fullName>
    </submittedName>
</protein>
<dbReference type="HOGENOM" id="CLU_029640_0_0_1"/>
<feature type="region of interest" description="Disordered" evidence="1">
    <location>
        <begin position="456"/>
        <end position="479"/>
    </location>
</feature>
<organism evidence="2 3">
    <name type="scientific">Dactylellina haptotyla (strain CBS 200.50)</name>
    <name type="common">Nematode-trapping fungus</name>
    <name type="synonym">Monacrosporium haptotylum</name>
    <dbReference type="NCBI Taxonomy" id="1284197"/>
    <lineage>
        <taxon>Eukaryota</taxon>
        <taxon>Fungi</taxon>
        <taxon>Dikarya</taxon>
        <taxon>Ascomycota</taxon>
        <taxon>Pezizomycotina</taxon>
        <taxon>Orbiliomycetes</taxon>
        <taxon>Orbiliales</taxon>
        <taxon>Orbiliaceae</taxon>
        <taxon>Dactylellina</taxon>
    </lineage>
</organism>
<evidence type="ECO:0000313" key="3">
    <source>
        <dbReference type="Proteomes" id="UP000015100"/>
    </source>
</evidence>
<dbReference type="OMA" id="TITWNEV"/>
<dbReference type="AlphaFoldDB" id="S8AXD1"/>
<name>S8AXD1_DACHA</name>
<dbReference type="STRING" id="1284197.S8AXD1"/>
<dbReference type="Proteomes" id="UP000015100">
    <property type="component" value="Unassembled WGS sequence"/>
</dbReference>
<dbReference type="eggNOG" id="ENOG502SHBR">
    <property type="taxonomic scope" value="Eukaryota"/>
</dbReference>
<dbReference type="EMBL" id="AQGS01000009">
    <property type="protein sequence ID" value="EPS45646.1"/>
    <property type="molecule type" value="Genomic_DNA"/>
</dbReference>
<reference evidence="3" key="2">
    <citation type="submission" date="2013-04" db="EMBL/GenBank/DDBJ databases">
        <title>Genomic mechanisms accounting for the adaptation to parasitism in nematode-trapping fungi.</title>
        <authorList>
            <person name="Ahren D.G."/>
        </authorList>
    </citation>
    <scope>NUCLEOTIDE SEQUENCE [LARGE SCALE GENOMIC DNA]</scope>
    <source>
        <strain evidence="3">CBS 200.50</strain>
    </source>
</reference>
<reference evidence="2 3" key="1">
    <citation type="journal article" date="2013" name="PLoS Genet.">
        <title>Genomic mechanisms accounting for the adaptation to parasitism in nematode-trapping fungi.</title>
        <authorList>
            <person name="Meerupati T."/>
            <person name="Andersson K.M."/>
            <person name="Friman E."/>
            <person name="Kumar D."/>
            <person name="Tunlid A."/>
            <person name="Ahren D."/>
        </authorList>
    </citation>
    <scope>NUCLEOTIDE SEQUENCE [LARGE SCALE GENOMIC DNA]</scope>
    <source>
        <strain evidence="2 3">CBS 200.50</strain>
    </source>
</reference>